<proteinExistence type="predicted"/>
<gene>
    <name evidence="2" type="ORF">EGW08_001712</name>
</gene>
<protein>
    <submittedName>
        <fullName evidence="2">Uncharacterized protein</fullName>
    </submittedName>
</protein>
<feature type="region of interest" description="Disordered" evidence="1">
    <location>
        <begin position="192"/>
        <end position="217"/>
    </location>
</feature>
<dbReference type="Proteomes" id="UP000271974">
    <property type="component" value="Unassembled WGS sequence"/>
</dbReference>
<name>A0A433U9J6_ELYCH</name>
<comment type="caution">
    <text evidence="2">The sequence shown here is derived from an EMBL/GenBank/DDBJ whole genome shotgun (WGS) entry which is preliminary data.</text>
</comment>
<evidence type="ECO:0000313" key="2">
    <source>
        <dbReference type="EMBL" id="RUS90535.1"/>
    </source>
</evidence>
<dbReference type="AlphaFoldDB" id="A0A433U9J6"/>
<evidence type="ECO:0000256" key="1">
    <source>
        <dbReference type="SAM" id="MobiDB-lite"/>
    </source>
</evidence>
<accession>A0A433U9J6</accession>
<organism evidence="2 3">
    <name type="scientific">Elysia chlorotica</name>
    <name type="common">Eastern emerald elysia</name>
    <name type="synonym">Sea slug</name>
    <dbReference type="NCBI Taxonomy" id="188477"/>
    <lineage>
        <taxon>Eukaryota</taxon>
        <taxon>Metazoa</taxon>
        <taxon>Spiralia</taxon>
        <taxon>Lophotrochozoa</taxon>
        <taxon>Mollusca</taxon>
        <taxon>Gastropoda</taxon>
        <taxon>Heterobranchia</taxon>
        <taxon>Euthyneura</taxon>
        <taxon>Panpulmonata</taxon>
        <taxon>Sacoglossa</taxon>
        <taxon>Placobranchoidea</taxon>
        <taxon>Plakobranchidae</taxon>
        <taxon>Elysia</taxon>
    </lineage>
</organism>
<keyword evidence="3" id="KW-1185">Reference proteome</keyword>
<feature type="region of interest" description="Disordered" evidence="1">
    <location>
        <begin position="234"/>
        <end position="253"/>
    </location>
</feature>
<feature type="compositionally biased region" description="Basic and acidic residues" evidence="1">
    <location>
        <begin position="192"/>
        <end position="208"/>
    </location>
</feature>
<dbReference type="EMBL" id="RQTK01000030">
    <property type="protein sequence ID" value="RUS90535.1"/>
    <property type="molecule type" value="Genomic_DNA"/>
</dbReference>
<sequence length="253" mass="27732">MHSLCLGVMKDEVAGAHRASEGHGYKEAVGDGSVSTNATIIAASVEKKMRRVYQALYNEAQPIVPSPQNRVNVKVQHPYPRTVGSGVRRTQIPCCDQFQPLLVTCGTQRGDAEQMPLDPPVSHVTFWGRMSGLLGPSRRHAVTPTTPDLSQTCRSPVLGRASGSINIQTLIRIGSIAGQNYNDVRVVRASRQETDQYVRPSRESRRSSAESGNVRKCRMSDVRKRRWMKVKVAGLAGQCQGHPASHARSSRPP</sequence>
<reference evidence="2 3" key="1">
    <citation type="submission" date="2019-01" db="EMBL/GenBank/DDBJ databases">
        <title>A draft genome assembly of the solar-powered sea slug Elysia chlorotica.</title>
        <authorList>
            <person name="Cai H."/>
            <person name="Li Q."/>
            <person name="Fang X."/>
            <person name="Li J."/>
            <person name="Curtis N.E."/>
            <person name="Altenburger A."/>
            <person name="Shibata T."/>
            <person name="Feng M."/>
            <person name="Maeda T."/>
            <person name="Schwartz J.A."/>
            <person name="Shigenobu S."/>
            <person name="Lundholm N."/>
            <person name="Nishiyama T."/>
            <person name="Yang H."/>
            <person name="Hasebe M."/>
            <person name="Li S."/>
            <person name="Pierce S.K."/>
            <person name="Wang J."/>
        </authorList>
    </citation>
    <scope>NUCLEOTIDE SEQUENCE [LARGE SCALE GENOMIC DNA]</scope>
    <source>
        <strain evidence="2">EC2010</strain>
        <tissue evidence="2">Whole organism of an adult</tissue>
    </source>
</reference>
<evidence type="ECO:0000313" key="3">
    <source>
        <dbReference type="Proteomes" id="UP000271974"/>
    </source>
</evidence>